<reference evidence="5" key="1">
    <citation type="journal article" date="2016" name="BMC Biol.">
        <title>Parallel evolution of highly conserved plastid genome architecture in red seaweeds and seed plants.</title>
        <authorList>
            <person name="Lee J."/>
            <person name="Cho C.H."/>
            <person name="Park S.I."/>
            <person name="Choi J.W."/>
            <person name="Song H.S."/>
            <person name="West J.A."/>
            <person name="Bhattacharya D."/>
            <person name="Yoon H.S."/>
        </authorList>
    </citation>
    <scope>NUCLEOTIDE SEQUENCE</scope>
</reference>
<dbReference type="InterPro" id="IPR009666">
    <property type="entry name" value="Uncharacterised_Ycf35"/>
</dbReference>
<comment type="subcellular location">
    <subcellularLocation>
        <location evidence="1">Plastid</location>
    </subcellularLocation>
</comment>
<geneLocation type="plastid" evidence="5"/>
<name>A0A1C9C880_9FLOR</name>
<dbReference type="Pfam" id="PF06868">
    <property type="entry name" value="DUF1257"/>
    <property type="match status" value="1"/>
</dbReference>
<dbReference type="AlphaFoldDB" id="A0A1C9C880"/>
<evidence type="ECO:0000256" key="1">
    <source>
        <dbReference type="ARBA" id="ARBA00004474"/>
    </source>
</evidence>
<evidence type="ECO:0000256" key="4">
    <source>
        <dbReference type="ARBA" id="ARBA00022640"/>
    </source>
</evidence>
<evidence type="ECO:0000313" key="5">
    <source>
        <dbReference type="EMBL" id="AOM64590.1"/>
    </source>
</evidence>
<gene>
    <name evidence="5" type="primary">ycf35</name>
    <name evidence="5" type="ORF">Riqu_111</name>
</gene>
<proteinExistence type="inferred from homology"/>
<comment type="similarity">
    <text evidence="2">Belongs to the ycf35 family.</text>
</comment>
<dbReference type="GO" id="GO:0009536">
    <property type="term" value="C:plastid"/>
    <property type="evidence" value="ECO:0007669"/>
    <property type="project" value="UniProtKB-SubCell"/>
</dbReference>
<dbReference type="EMBL" id="KX284710">
    <property type="protein sequence ID" value="AOM64590.1"/>
    <property type="molecule type" value="Genomic_DNA"/>
</dbReference>
<sequence>MSHLSQIKTRINNTKVLEQTLNDLGFQYNFKIPNKLDINVVNNTSDEFEFIWDGQEYSLVADIQTWKSNLDLDHLINQIIQQYSYNSIMEESTKYGFTNISETLMQDGSIKLIVQRWN</sequence>
<keyword evidence="4 5" id="KW-0934">Plastid</keyword>
<accession>A0A1C9C880</accession>
<evidence type="ECO:0000256" key="3">
    <source>
        <dbReference type="ARBA" id="ARBA00021585"/>
    </source>
</evidence>
<protein>
    <recommendedName>
        <fullName evidence="3">Uncharacterized protein ycf35</fullName>
    </recommendedName>
</protein>
<dbReference type="PANTHER" id="PTHR39638:SF2">
    <property type="entry name" value="YCF35"/>
    <property type="match status" value="1"/>
</dbReference>
<organism evidence="5">
    <name type="scientific">Riquetophycus sp</name>
    <dbReference type="NCBI Taxonomy" id="1897556"/>
    <lineage>
        <taxon>Eukaryota</taxon>
        <taxon>Rhodophyta</taxon>
        <taxon>Florideophyceae</taxon>
        <taxon>Rhodymeniophycidae</taxon>
        <taxon>Peyssonneliales</taxon>
        <taxon>Peyssonneliaceae</taxon>
        <taxon>Riquetophycus</taxon>
    </lineage>
</organism>
<evidence type="ECO:0000256" key="2">
    <source>
        <dbReference type="ARBA" id="ARBA00009068"/>
    </source>
</evidence>
<dbReference type="PANTHER" id="PTHR39638">
    <property type="entry name" value="YCF35"/>
    <property type="match status" value="1"/>
</dbReference>